<protein>
    <submittedName>
        <fullName evidence="1">Uncharacterized protein</fullName>
    </submittedName>
</protein>
<dbReference type="EMBL" id="OLKH01000116">
    <property type="protein sequence ID" value="SPE78138.1"/>
    <property type="molecule type" value="Genomic_DNA"/>
</dbReference>
<sequence length="460" mass="52545">MSRTRIVKGTYTKITGGDHNMYAKGNIVTTAGKSINEIGKENGVTCNEPKKPPLAPKHFFVKGWWSSDLAGSKPIEEALIDDIVYFHAETKNIPDGDMVQMRLYDDDNNEIEEPKGKNEKSEYIETISSNKAGITNKKVNGNKIVIALRLANLEKFIANEADRELELYYRCSYKGENVELPRAPSDYLKVKGMPKIIFVNGHWNNIANKIGMSPGEGQKQYWIFFTGKFQEFKNRADRYFQFKQQSIEYFIDGSSLWGGSENGQERKDRGYKYAKEHFNEITKGLGDQPICLISHSEGGACASGVAKYLIERGVNVKESILLSCDEGDEFTIENNYPSYQLVAGYLDLDFITKKKYFKIDPVVKDNKIKGVTKYGVYISKSSFTTVHGATVDDNIFDLLKKLKSLTIEQVWNSKGKMVYQTFPKDEKWAKIDEYILHNSQIDYYPTRNSNIIEMYKKRED</sequence>
<dbReference type="RefSeq" id="WP_219845024.1">
    <property type="nucleotide sequence ID" value="NZ_OLKH01000116.1"/>
</dbReference>
<evidence type="ECO:0000313" key="2">
    <source>
        <dbReference type="Proteomes" id="UP000238180"/>
    </source>
</evidence>
<dbReference type="SUPFAM" id="SSF53474">
    <property type="entry name" value="alpha/beta-Hydrolases"/>
    <property type="match status" value="1"/>
</dbReference>
<evidence type="ECO:0000313" key="1">
    <source>
        <dbReference type="EMBL" id="SPE78138.1"/>
    </source>
</evidence>
<proteinExistence type="predicted"/>
<name>A0A2N9PCR7_9FLAO</name>
<dbReference type="InterPro" id="IPR029058">
    <property type="entry name" value="AB_hydrolase_fold"/>
</dbReference>
<dbReference type="Proteomes" id="UP000238180">
    <property type="component" value="Unassembled WGS sequence"/>
</dbReference>
<reference evidence="1 2" key="1">
    <citation type="submission" date="2018-02" db="EMBL/GenBank/DDBJ databases">
        <authorList>
            <person name="Cohen D.B."/>
            <person name="Kent A.D."/>
        </authorList>
    </citation>
    <scope>NUCLEOTIDE SEQUENCE [LARGE SCALE GENOMIC DNA]</scope>
    <source>
        <strain evidence="1">CIP109753</strain>
    </source>
</reference>
<gene>
    <name evidence="1" type="ORF">FLACOL_02153</name>
</gene>
<organism evidence="1 2">
    <name type="scientific">Flavobacterium columnare</name>
    <dbReference type="NCBI Taxonomy" id="996"/>
    <lineage>
        <taxon>Bacteria</taxon>
        <taxon>Pseudomonadati</taxon>
        <taxon>Bacteroidota</taxon>
        <taxon>Flavobacteriia</taxon>
        <taxon>Flavobacteriales</taxon>
        <taxon>Flavobacteriaceae</taxon>
        <taxon>Flavobacterium</taxon>
    </lineage>
</organism>
<accession>A0A2N9PCR7</accession>
<dbReference type="AlphaFoldDB" id="A0A2N9PCR7"/>